<keyword evidence="3" id="KW-1185">Reference proteome</keyword>
<protein>
    <submittedName>
        <fullName evidence="2">Uncharacterized protein</fullName>
    </submittedName>
</protein>
<name>A0A3N0XF97_ANAGA</name>
<dbReference type="AlphaFoldDB" id="A0A3N0XF97"/>
<evidence type="ECO:0000313" key="3">
    <source>
        <dbReference type="Proteomes" id="UP000281406"/>
    </source>
</evidence>
<proteinExistence type="predicted"/>
<evidence type="ECO:0000313" key="2">
    <source>
        <dbReference type="EMBL" id="ROI16000.1"/>
    </source>
</evidence>
<dbReference type="Proteomes" id="UP000281406">
    <property type="component" value="Unassembled WGS sequence"/>
</dbReference>
<dbReference type="EMBL" id="RJVU01075617">
    <property type="protein sequence ID" value="ROI16000.1"/>
    <property type="molecule type" value="Genomic_DNA"/>
</dbReference>
<sequence length="152" mass="17139">MDWPVARLEQVSCCKSLNTQGRYGSCKPDGEQVERKEDDLDKKAFKLELASCGDQQHAMEFCRESRALQVEYLMCSLKDLCRSRRRMDLDIFSCALSVIFSPSFSSLPETFLPTCTRTDLALPSWGLTPNAGEGERSEVSNRPIVLDPEPEP</sequence>
<accession>A0A3N0XF97</accession>
<gene>
    <name evidence="2" type="ORF">DPX16_14212</name>
</gene>
<reference evidence="2 3" key="1">
    <citation type="submission" date="2018-10" db="EMBL/GenBank/DDBJ databases">
        <title>Genome assembly for a Yunnan-Guizhou Plateau 3E fish, Anabarilius grahami (Regan), and its evolutionary and genetic applications.</title>
        <authorList>
            <person name="Jiang W."/>
        </authorList>
    </citation>
    <scope>NUCLEOTIDE SEQUENCE [LARGE SCALE GENOMIC DNA]</scope>
    <source>
        <strain evidence="2">AG-KIZ</strain>
        <tissue evidence="2">Muscle</tissue>
    </source>
</reference>
<evidence type="ECO:0000256" key="1">
    <source>
        <dbReference type="SAM" id="MobiDB-lite"/>
    </source>
</evidence>
<comment type="caution">
    <text evidence="2">The sequence shown here is derived from an EMBL/GenBank/DDBJ whole genome shotgun (WGS) entry which is preliminary data.</text>
</comment>
<organism evidence="2 3">
    <name type="scientific">Anabarilius grahami</name>
    <name type="common">Kanglang fish</name>
    <name type="synonym">Barilius grahami</name>
    <dbReference type="NCBI Taxonomy" id="495550"/>
    <lineage>
        <taxon>Eukaryota</taxon>
        <taxon>Metazoa</taxon>
        <taxon>Chordata</taxon>
        <taxon>Craniata</taxon>
        <taxon>Vertebrata</taxon>
        <taxon>Euteleostomi</taxon>
        <taxon>Actinopterygii</taxon>
        <taxon>Neopterygii</taxon>
        <taxon>Teleostei</taxon>
        <taxon>Ostariophysi</taxon>
        <taxon>Cypriniformes</taxon>
        <taxon>Xenocyprididae</taxon>
        <taxon>Xenocypridinae</taxon>
        <taxon>Xenocypridinae incertae sedis</taxon>
        <taxon>Anabarilius</taxon>
    </lineage>
</organism>
<feature type="region of interest" description="Disordered" evidence="1">
    <location>
        <begin position="126"/>
        <end position="152"/>
    </location>
</feature>